<dbReference type="OrthoDB" id="4791240at2759"/>
<evidence type="ECO:0000313" key="3">
    <source>
        <dbReference type="Proteomes" id="UP000078237"/>
    </source>
</evidence>
<reference evidence="2 3" key="1">
    <citation type="journal article" date="2016" name="Genome Announc.">
        <title>Genome Sequence of Madurella mycetomatis mm55, Isolated from a Human Mycetoma Case in Sudan.</title>
        <authorList>
            <person name="Smit S."/>
            <person name="Derks M.F."/>
            <person name="Bervoets S."/>
            <person name="Fahal A."/>
            <person name="van Leeuwen W."/>
            <person name="van Belkum A."/>
            <person name="van de Sande W.W."/>
        </authorList>
    </citation>
    <scope>NUCLEOTIDE SEQUENCE [LARGE SCALE GENOMIC DNA]</scope>
    <source>
        <strain evidence="3">mm55</strain>
    </source>
</reference>
<accession>A0A175W3B7</accession>
<comment type="caution">
    <text evidence="2">The sequence shown here is derived from an EMBL/GenBank/DDBJ whole genome shotgun (WGS) entry which is preliminary data.</text>
</comment>
<evidence type="ECO:0000256" key="1">
    <source>
        <dbReference type="SAM" id="MobiDB-lite"/>
    </source>
</evidence>
<proteinExistence type="predicted"/>
<dbReference type="EMBL" id="LCTW02000130">
    <property type="protein sequence ID" value="KXX78176.1"/>
    <property type="molecule type" value="Genomic_DNA"/>
</dbReference>
<dbReference type="AlphaFoldDB" id="A0A175W3B7"/>
<dbReference type="VEuPathDB" id="FungiDB:MMYC01_205487"/>
<dbReference type="Proteomes" id="UP000078237">
    <property type="component" value="Unassembled WGS sequence"/>
</dbReference>
<keyword evidence="3" id="KW-1185">Reference proteome</keyword>
<sequence>MFFDYGFDVYPPLEPTKANQERYEKFVDAVLALIRAVSTIAKEYFGDRVYEYSETSVSDRSQGTGSAALPLREIDANETISLDTAADPRLYEVKEVPGKGQGMIATSGIPKGARILLEGPRLPAIRFDGKPSGHRTGSPVLSKVRPP</sequence>
<feature type="region of interest" description="Disordered" evidence="1">
    <location>
        <begin position="126"/>
        <end position="147"/>
    </location>
</feature>
<dbReference type="STRING" id="100816.A0A175W3B7"/>
<gene>
    <name evidence="2" type="ORF">MMYC01_205487</name>
</gene>
<organism evidence="2 3">
    <name type="scientific">Madurella mycetomatis</name>
    <dbReference type="NCBI Taxonomy" id="100816"/>
    <lineage>
        <taxon>Eukaryota</taxon>
        <taxon>Fungi</taxon>
        <taxon>Dikarya</taxon>
        <taxon>Ascomycota</taxon>
        <taxon>Pezizomycotina</taxon>
        <taxon>Sordariomycetes</taxon>
        <taxon>Sordariomycetidae</taxon>
        <taxon>Sordariales</taxon>
        <taxon>Sordariales incertae sedis</taxon>
        <taxon>Madurella</taxon>
    </lineage>
</organism>
<evidence type="ECO:0000313" key="2">
    <source>
        <dbReference type="EMBL" id="KXX78176.1"/>
    </source>
</evidence>
<name>A0A175W3B7_9PEZI</name>
<protein>
    <submittedName>
        <fullName evidence="2">SET domain-containing protein 5</fullName>
    </submittedName>
</protein>